<gene>
    <name evidence="9" type="ORF">ZIOFF_062302</name>
</gene>
<dbReference type="FunFam" id="1.20.5.110:FF:000031">
    <property type="entry name" value="SNAP25 homologous protein SNAP33"/>
    <property type="match status" value="1"/>
</dbReference>
<dbReference type="EMBL" id="JACMSC010000017">
    <property type="protein sequence ID" value="KAG6478857.1"/>
    <property type="molecule type" value="Genomic_DNA"/>
</dbReference>
<dbReference type="GO" id="GO:0031201">
    <property type="term" value="C:SNARE complex"/>
    <property type="evidence" value="ECO:0007669"/>
    <property type="project" value="InterPro"/>
</dbReference>
<evidence type="ECO:0000259" key="8">
    <source>
        <dbReference type="PROSITE" id="PS50192"/>
    </source>
</evidence>
<name>A0A8J5KEE7_ZINOF</name>
<comment type="similarity">
    <text evidence="2">Belongs to the SNAP-25 family.</text>
</comment>
<comment type="subcellular location">
    <subcellularLocation>
        <location evidence="1">Membrane</location>
    </subcellularLocation>
</comment>
<dbReference type="Gene3D" id="1.20.5.110">
    <property type="match status" value="2"/>
</dbReference>
<dbReference type="PROSITE" id="PS50192">
    <property type="entry name" value="T_SNARE"/>
    <property type="match status" value="1"/>
</dbReference>
<dbReference type="SUPFAM" id="SSF58038">
    <property type="entry name" value="SNARE fusion complex"/>
    <property type="match status" value="2"/>
</dbReference>
<keyword evidence="5" id="KW-0472">Membrane</keyword>
<dbReference type="InterPro" id="IPR044766">
    <property type="entry name" value="NPSN/SNAP25-like_N_SNARE"/>
</dbReference>
<evidence type="ECO:0000256" key="3">
    <source>
        <dbReference type="ARBA" id="ARBA00022448"/>
    </source>
</evidence>
<keyword evidence="4" id="KW-0653">Protein transport</keyword>
<keyword evidence="3" id="KW-0813">Transport</keyword>
<dbReference type="CDD" id="cd15841">
    <property type="entry name" value="SNARE_Qc"/>
    <property type="match status" value="1"/>
</dbReference>
<feature type="region of interest" description="Disordered" evidence="7">
    <location>
        <begin position="1"/>
        <end position="50"/>
    </location>
</feature>
<evidence type="ECO:0000313" key="10">
    <source>
        <dbReference type="Proteomes" id="UP000734854"/>
    </source>
</evidence>
<comment type="caution">
    <text evidence="9">The sequence shown here is derived from an EMBL/GenBank/DDBJ whole genome shotgun (WGS) entry which is preliminary data.</text>
</comment>
<proteinExistence type="inferred from homology"/>
<organism evidence="9 10">
    <name type="scientific">Zingiber officinale</name>
    <name type="common">Ginger</name>
    <name type="synonym">Amomum zingiber</name>
    <dbReference type="NCBI Taxonomy" id="94328"/>
    <lineage>
        <taxon>Eukaryota</taxon>
        <taxon>Viridiplantae</taxon>
        <taxon>Streptophyta</taxon>
        <taxon>Embryophyta</taxon>
        <taxon>Tracheophyta</taxon>
        <taxon>Spermatophyta</taxon>
        <taxon>Magnoliopsida</taxon>
        <taxon>Liliopsida</taxon>
        <taxon>Zingiberales</taxon>
        <taxon>Zingiberaceae</taxon>
        <taxon>Zingiber</taxon>
    </lineage>
</organism>
<evidence type="ECO:0000256" key="2">
    <source>
        <dbReference type="ARBA" id="ARBA00009480"/>
    </source>
</evidence>
<feature type="domain" description="T-SNARE coiled-coil homology" evidence="8">
    <location>
        <begin position="231"/>
        <end position="293"/>
    </location>
</feature>
<evidence type="ECO:0000313" key="9">
    <source>
        <dbReference type="EMBL" id="KAG6478857.1"/>
    </source>
</evidence>
<dbReference type="GO" id="GO:0005886">
    <property type="term" value="C:plasma membrane"/>
    <property type="evidence" value="ECO:0007669"/>
    <property type="project" value="TreeGrafter"/>
</dbReference>
<feature type="region of interest" description="Disordered" evidence="7">
    <location>
        <begin position="199"/>
        <end position="220"/>
    </location>
</feature>
<reference evidence="9 10" key="1">
    <citation type="submission" date="2020-08" db="EMBL/GenBank/DDBJ databases">
        <title>Plant Genome Project.</title>
        <authorList>
            <person name="Zhang R.-G."/>
        </authorList>
    </citation>
    <scope>NUCLEOTIDE SEQUENCE [LARGE SCALE GENOMIC DNA]</scope>
    <source>
        <tissue evidence="9">Rhizome</tissue>
    </source>
</reference>
<dbReference type="SMART" id="SM00397">
    <property type="entry name" value="t_SNARE"/>
    <property type="match status" value="2"/>
</dbReference>
<protein>
    <recommendedName>
        <fullName evidence="8">t-SNARE coiled-coil homology domain-containing protein</fullName>
    </recommendedName>
</protein>
<dbReference type="AlphaFoldDB" id="A0A8J5KEE7"/>
<dbReference type="PANTHER" id="PTHR19305:SF9">
    <property type="entry name" value="SYNAPTOSOMAL-ASSOCIATED PROTEIN 29"/>
    <property type="match status" value="1"/>
</dbReference>
<dbReference type="GO" id="GO:0005484">
    <property type="term" value="F:SNAP receptor activity"/>
    <property type="evidence" value="ECO:0007669"/>
    <property type="project" value="InterPro"/>
</dbReference>
<dbReference type="Proteomes" id="UP000734854">
    <property type="component" value="Unassembled WGS sequence"/>
</dbReference>
<dbReference type="InterPro" id="IPR000727">
    <property type="entry name" value="T_SNARE_dom"/>
</dbReference>
<evidence type="ECO:0000256" key="6">
    <source>
        <dbReference type="SAM" id="Coils"/>
    </source>
</evidence>
<keyword evidence="6" id="KW-0175">Coiled coil</keyword>
<feature type="compositionally biased region" description="Polar residues" evidence="7">
    <location>
        <begin position="1"/>
        <end position="31"/>
    </location>
</feature>
<dbReference type="CDD" id="cd15861">
    <property type="entry name" value="SNARE_SNAP25N_23N_29N_SEC9N"/>
    <property type="match status" value="1"/>
</dbReference>
<evidence type="ECO:0000256" key="4">
    <source>
        <dbReference type="ARBA" id="ARBA00022927"/>
    </source>
</evidence>
<dbReference type="GO" id="GO:0015031">
    <property type="term" value="P:protein transport"/>
    <property type="evidence" value="ECO:0007669"/>
    <property type="project" value="UniProtKB-KW"/>
</dbReference>
<dbReference type="PANTHER" id="PTHR19305">
    <property type="entry name" value="SYNAPTOSOMAL ASSOCIATED PROTEIN"/>
    <property type="match status" value="1"/>
</dbReference>
<keyword evidence="10" id="KW-1185">Reference proteome</keyword>
<dbReference type="GO" id="GO:0016192">
    <property type="term" value="P:vesicle-mediated transport"/>
    <property type="evidence" value="ECO:0007669"/>
    <property type="project" value="UniProtKB-ARBA"/>
</dbReference>
<sequence>MSNKRTPWSNKQQQHVKPGLSRSTPNDSVSDSELEVNSVPAKHSSASVVSTTKFNSSQFEYDKDEGRGASYMGFSVERNKYKNDFRDSGGIENQSVQELENYAVYKAEETTSKLNGVLKIAEEIREDASKTLVTLHQQGEQITRTHQSAADIDHDLSRGEKLLGNLGGLFSKTWKPKKTREIRGPLLTRDDSFIKRSSHLEQRQKLGLSGPRPRSEPRHFAEPTSALEKVEVEKAKQDDTLDDLSNLLGDLKNMALDMGSEIERQTVALDAVQDDVEIVRARVKDANIRGRRLLVKQIYCFTVDDVVRFTCALVKSPSQHM</sequence>
<feature type="coiled-coil region" evidence="6">
    <location>
        <begin position="227"/>
        <end position="289"/>
    </location>
</feature>
<evidence type="ECO:0000256" key="5">
    <source>
        <dbReference type="ARBA" id="ARBA00023136"/>
    </source>
</evidence>
<evidence type="ECO:0000256" key="1">
    <source>
        <dbReference type="ARBA" id="ARBA00004370"/>
    </source>
</evidence>
<evidence type="ECO:0000256" key="7">
    <source>
        <dbReference type="SAM" id="MobiDB-lite"/>
    </source>
</evidence>
<accession>A0A8J5KEE7</accession>